<comment type="catalytic activity">
    <reaction evidence="8">
        <text>L-seryl-[protein] + ATP = O-phospho-L-seryl-[protein] + ADP + H(+)</text>
        <dbReference type="Rhea" id="RHEA:17989"/>
        <dbReference type="Rhea" id="RHEA-COMP:9863"/>
        <dbReference type="Rhea" id="RHEA-COMP:11604"/>
        <dbReference type="ChEBI" id="CHEBI:15378"/>
        <dbReference type="ChEBI" id="CHEBI:29999"/>
        <dbReference type="ChEBI" id="CHEBI:30616"/>
        <dbReference type="ChEBI" id="CHEBI:83421"/>
        <dbReference type="ChEBI" id="CHEBI:456216"/>
        <dbReference type="EC" id="2.7.11.1"/>
    </reaction>
</comment>
<feature type="compositionally biased region" description="Low complexity" evidence="9">
    <location>
        <begin position="247"/>
        <end position="261"/>
    </location>
</feature>
<evidence type="ECO:0000256" key="9">
    <source>
        <dbReference type="SAM" id="MobiDB-lite"/>
    </source>
</evidence>
<keyword evidence="6" id="KW-0067">ATP-binding</keyword>
<dbReference type="PROSITE" id="PS50011">
    <property type="entry name" value="PROTEIN_KINASE_DOM"/>
    <property type="match status" value="1"/>
</dbReference>
<sequence>MEVDADPSTFCLASFNHFKEYIGCSSNFSEEDKLGEGSFGPVYKGYLPKDEEVAIKRLSKKSVQGLEELVNELKLSAKLQQTNLLGCWIAVLKMRKRYSFMSICPIKPRLYSQANLDWGKRFLIIEGIAQGLLLLHKYSRLRITHKDLKASNILLNHAMTPKISDFGMARIFDQTEANTKRVCIGYMSPECALHRKFSDVVIMLSNGSALIPSAKEPALSIRKSSTTTAPSCQTSSSSSYNEINQHSTTTTVSSVSSQGVG</sequence>
<dbReference type="PROSITE" id="PS00108">
    <property type="entry name" value="PROTEIN_KINASE_ST"/>
    <property type="match status" value="1"/>
</dbReference>
<keyword evidence="3" id="KW-0808">Transferase</keyword>
<dbReference type="SMART" id="SM00220">
    <property type="entry name" value="S_TKc"/>
    <property type="match status" value="1"/>
</dbReference>
<dbReference type="Proteomes" id="UP001187471">
    <property type="component" value="Unassembled WGS sequence"/>
</dbReference>
<evidence type="ECO:0000256" key="7">
    <source>
        <dbReference type="ARBA" id="ARBA00047899"/>
    </source>
</evidence>
<evidence type="ECO:0000256" key="2">
    <source>
        <dbReference type="ARBA" id="ARBA00022527"/>
    </source>
</evidence>
<dbReference type="AlphaFoldDB" id="A0AA88UK03"/>
<dbReference type="PANTHER" id="PTHR27002:SF841">
    <property type="entry name" value="RECEPTOR-LIKE SERINE_THREONINE-PROTEIN KINASE"/>
    <property type="match status" value="1"/>
</dbReference>
<dbReference type="GO" id="GO:0005524">
    <property type="term" value="F:ATP binding"/>
    <property type="evidence" value="ECO:0007669"/>
    <property type="project" value="UniProtKB-KW"/>
</dbReference>
<comment type="caution">
    <text evidence="11">The sequence shown here is derived from an EMBL/GenBank/DDBJ whole genome shotgun (WGS) entry which is preliminary data.</text>
</comment>
<dbReference type="EC" id="2.7.11.1" evidence="1"/>
<dbReference type="GO" id="GO:0004674">
    <property type="term" value="F:protein serine/threonine kinase activity"/>
    <property type="evidence" value="ECO:0007669"/>
    <property type="project" value="UniProtKB-KW"/>
</dbReference>
<reference evidence="11" key="1">
    <citation type="submission" date="2022-12" db="EMBL/GenBank/DDBJ databases">
        <title>Draft genome assemblies for two species of Escallonia (Escalloniales).</title>
        <authorList>
            <person name="Chanderbali A."/>
            <person name="Dervinis C."/>
            <person name="Anghel I."/>
            <person name="Soltis D."/>
            <person name="Soltis P."/>
            <person name="Zapata F."/>
        </authorList>
    </citation>
    <scope>NUCLEOTIDE SEQUENCE</scope>
    <source>
        <strain evidence="11">UCBG92.1500</strain>
        <tissue evidence="11">Leaf</tissue>
    </source>
</reference>
<keyword evidence="12" id="KW-1185">Reference proteome</keyword>
<evidence type="ECO:0000259" key="10">
    <source>
        <dbReference type="PROSITE" id="PS50011"/>
    </source>
</evidence>
<dbReference type="GO" id="GO:0005886">
    <property type="term" value="C:plasma membrane"/>
    <property type="evidence" value="ECO:0007669"/>
    <property type="project" value="TreeGrafter"/>
</dbReference>
<evidence type="ECO:0000256" key="5">
    <source>
        <dbReference type="ARBA" id="ARBA00022777"/>
    </source>
</evidence>
<dbReference type="Gene3D" id="1.10.510.10">
    <property type="entry name" value="Transferase(Phosphotransferase) domain 1"/>
    <property type="match status" value="1"/>
</dbReference>
<feature type="region of interest" description="Disordered" evidence="9">
    <location>
        <begin position="221"/>
        <end position="261"/>
    </location>
</feature>
<proteinExistence type="predicted"/>
<evidence type="ECO:0000256" key="3">
    <source>
        <dbReference type="ARBA" id="ARBA00022679"/>
    </source>
</evidence>
<dbReference type="Gene3D" id="3.30.200.20">
    <property type="entry name" value="Phosphorylase Kinase, domain 1"/>
    <property type="match status" value="1"/>
</dbReference>
<dbReference type="InterPro" id="IPR008271">
    <property type="entry name" value="Ser/Thr_kinase_AS"/>
</dbReference>
<gene>
    <name evidence="11" type="ORF">RJ640_011222</name>
</gene>
<keyword evidence="2" id="KW-0723">Serine/threonine-protein kinase</keyword>
<keyword evidence="4" id="KW-0547">Nucleotide-binding</keyword>
<comment type="catalytic activity">
    <reaction evidence="7">
        <text>L-threonyl-[protein] + ATP = O-phospho-L-threonyl-[protein] + ADP + H(+)</text>
        <dbReference type="Rhea" id="RHEA:46608"/>
        <dbReference type="Rhea" id="RHEA-COMP:11060"/>
        <dbReference type="Rhea" id="RHEA-COMP:11605"/>
        <dbReference type="ChEBI" id="CHEBI:15378"/>
        <dbReference type="ChEBI" id="CHEBI:30013"/>
        <dbReference type="ChEBI" id="CHEBI:30616"/>
        <dbReference type="ChEBI" id="CHEBI:61977"/>
        <dbReference type="ChEBI" id="CHEBI:456216"/>
        <dbReference type="EC" id="2.7.11.1"/>
    </reaction>
</comment>
<dbReference type="InterPro" id="IPR000719">
    <property type="entry name" value="Prot_kinase_dom"/>
</dbReference>
<dbReference type="EMBL" id="JAVXUO010000922">
    <property type="protein sequence ID" value="KAK2987959.1"/>
    <property type="molecule type" value="Genomic_DNA"/>
</dbReference>
<keyword evidence="5" id="KW-0418">Kinase</keyword>
<protein>
    <recommendedName>
        <fullName evidence="1">non-specific serine/threonine protein kinase</fullName>
        <ecNumber evidence="1">2.7.11.1</ecNumber>
    </recommendedName>
</protein>
<dbReference type="PANTHER" id="PTHR27002">
    <property type="entry name" value="RECEPTOR-LIKE SERINE/THREONINE-PROTEIN KINASE SD1-8"/>
    <property type="match status" value="1"/>
</dbReference>
<organism evidence="11 12">
    <name type="scientific">Escallonia rubra</name>
    <dbReference type="NCBI Taxonomy" id="112253"/>
    <lineage>
        <taxon>Eukaryota</taxon>
        <taxon>Viridiplantae</taxon>
        <taxon>Streptophyta</taxon>
        <taxon>Embryophyta</taxon>
        <taxon>Tracheophyta</taxon>
        <taxon>Spermatophyta</taxon>
        <taxon>Magnoliopsida</taxon>
        <taxon>eudicotyledons</taxon>
        <taxon>Gunneridae</taxon>
        <taxon>Pentapetalae</taxon>
        <taxon>asterids</taxon>
        <taxon>campanulids</taxon>
        <taxon>Escalloniales</taxon>
        <taxon>Escalloniaceae</taxon>
        <taxon>Escallonia</taxon>
    </lineage>
</organism>
<accession>A0AA88UK03</accession>
<feature type="domain" description="Protein kinase" evidence="10">
    <location>
        <begin position="28"/>
        <end position="261"/>
    </location>
</feature>
<evidence type="ECO:0000256" key="1">
    <source>
        <dbReference type="ARBA" id="ARBA00012513"/>
    </source>
</evidence>
<name>A0AA88UK03_9ASTE</name>
<evidence type="ECO:0000256" key="8">
    <source>
        <dbReference type="ARBA" id="ARBA00048679"/>
    </source>
</evidence>
<evidence type="ECO:0000313" key="11">
    <source>
        <dbReference type="EMBL" id="KAK2987959.1"/>
    </source>
</evidence>
<feature type="compositionally biased region" description="Low complexity" evidence="9">
    <location>
        <begin position="224"/>
        <end position="239"/>
    </location>
</feature>
<dbReference type="Pfam" id="PF00069">
    <property type="entry name" value="Pkinase"/>
    <property type="match status" value="1"/>
</dbReference>
<dbReference type="SUPFAM" id="SSF56112">
    <property type="entry name" value="Protein kinase-like (PK-like)"/>
    <property type="match status" value="1"/>
</dbReference>
<evidence type="ECO:0000313" key="12">
    <source>
        <dbReference type="Proteomes" id="UP001187471"/>
    </source>
</evidence>
<dbReference type="FunFam" id="1.10.510.10:FF:001023">
    <property type="entry name" value="Os07g0541700 protein"/>
    <property type="match status" value="1"/>
</dbReference>
<evidence type="ECO:0000256" key="6">
    <source>
        <dbReference type="ARBA" id="ARBA00022840"/>
    </source>
</evidence>
<evidence type="ECO:0000256" key="4">
    <source>
        <dbReference type="ARBA" id="ARBA00022741"/>
    </source>
</evidence>
<dbReference type="InterPro" id="IPR011009">
    <property type="entry name" value="Kinase-like_dom_sf"/>
</dbReference>